<gene>
    <name evidence="1" type="ORF">F2P81_015660</name>
</gene>
<proteinExistence type="predicted"/>
<reference evidence="1 2" key="1">
    <citation type="submission" date="2019-06" db="EMBL/GenBank/DDBJ databases">
        <title>Draft genomes of female and male turbot (Scophthalmus maximus).</title>
        <authorList>
            <person name="Xu H."/>
            <person name="Xu X.-W."/>
            <person name="Shao C."/>
            <person name="Chen S."/>
        </authorList>
    </citation>
    <scope>NUCLEOTIDE SEQUENCE [LARGE SCALE GENOMIC DNA]</scope>
    <source>
        <strain evidence="1">Ysfricsl-2016a</strain>
        <tissue evidence="1">Blood</tissue>
    </source>
</reference>
<evidence type="ECO:0000313" key="1">
    <source>
        <dbReference type="EMBL" id="KAF0031105.1"/>
    </source>
</evidence>
<name>A0A6A4SEY9_SCOMX</name>
<accession>A0A6A4SEY9</accession>
<protein>
    <submittedName>
        <fullName evidence="1">Uncharacterized protein</fullName>
    </submittedName>
</protein>
<organism evidence="1 2">
    <name type="scientific">Scophthalmus maximus</name>
    <name type="common">Turbot</name>
    <name type="synonym">Psetta maxima</name>
    <dbReference type="NCBI Taxonomy" id="52904"/>
    <lineage>
        <taxon>Eukaryota</taxon>
        <taxon>Metazoa</taxon>
        <taxon>Chordata</taxon>
        <taxon>Craniata</taxon>
        <taxon>Vertebrata</taxon>
        <taxon>Euteleostomi</taxon>
        <taxon>Actinopterygii</taxon>
        <taxon>Neopterygii</taxon>
        <taxon>Teleostei</taxon>
        <taxon>Neoteleostei</taxon>
        <taxon>Acanthomorphata</taxon>
        <taxon>Carangaria</taxon>
        <taxon>Pleuronectiformes</taxon>
        <taxon>Pleuronectoidei</taxon>
        <taxon>Scophthalmidae</taxon>
        <taxon>Scophthalmus</taxon>
    </lineage>
</organism>
<comment type="caution">
    <text evidence="1">The sequence shown here is derived from an EMBL/GenBank/DDBJ whole genome shotgun (WGS) entry which is preliminary data.</text>
</comment>
<dbReference type="EMBL" id="VEVO01000014">
    <property type="protein sequence ID" value="KAF0031105.1"/>
    <property type="molecule type" value="Genomic_DNA"/>
</dbReference>
<evidence type="ECO:0000313" key="2">
    <source>
        <dbReference type="Proteomes" id="UP000438429"/>
    </source>
</evidence>
<sequence>MCVQSLAVARYANGDRMVPARCVFRASTCSARWTPGGRTHATCGVSTCVCAIHKSAGKSPRCRSTADKLVNSTKAVVSDREFMTSITSGVLLAAVNLRKTTIPNLKILHNKKKKHVLY</sequence>
<dbReference type="AlphaFoldDB" id="A0A6A4SEY9"/>
<dbReference type="Proteomes" id="UP000438429">
    <property type="component" value="Unassembled WGS sequence"/>
</dbReference>